<gene>
    <name evidence="4" type="ORF">IAD26_04680</name>
</gene>
<dbReference type="InterPro" id="IPR005632">
    <property type="entry name" value="Chaperone_Skp"/>
</dbReference>
<accession>A0A9D1SRR6</accession>
<evidence type="ECO:0000256" key="2">
    <source>
        <dbReference type="ARBA" id="ARBA00022729"/>
    </source>
</evidence>
<dbReference type="EMBL" id="DVOD01000033">
    <property type="protein sequence ID" value="HIU92411.1"/>
    <property type="molecule type" value="Genomic_DNA"/>
</dbReference>
<dbReference type="PANTHER" id="PTHR35089:SF1">
    <property type="entry name" value="CHAPERONE PROTEIN SKP"/>
    <property type="match status" value="1"/>
</dbReference>
<keyword evidence="3" id="KW-0175">Coiled coil</keyword>
<comment type="similarity">
    <text evidence="1">Belongs to the Skp family.</text>
</comment>
<dbReference type="SUPFAM" id="SSF111384">
    <property type="entry name" value="OmpH-like"/>
    <property type="match status" value="1"/>
</dbReference>
<evidence type="ECO:0000313" key="5">
    <source>
        <dbReference type="Proteomes" id="UP000886748"/>
    </source>
</evidence>
<dbReference type="Pfam" id="PF03938">
    <property type="entry name" value="OmpH"/>
    <property type="match status" value="1"/>
</dbReference>
<dbReference type="Proteomes" id="UP000886748">
    <property type="component" value="Unassembled WGS sequence"/>
</dbReference>
<sequence>MMNKSIKYLALGLSAFIIGMSVNNYAISNVPSKIAVVDVQKVVASSAQVKALKADREAKIKDLTTFVSNARAAVKKETNADKKKALEAKYNKELNAKRDAIQKDYAKKLAEVDKNISAVIAQKAKAASYDMVIAKGVVLYGGSDITAEVAKSVK</sequence>
<evidence type="ECO:0000256" key="1">
    <source>
        <dbReference type="ARBA" id="ARBA00009091"/>
    </source>
</evidence>
<comment type="caution">
    <text evidence="4">The sequence shown here is derived from an EMBL/GenBank/DDBJ whole genome shotgun (WGS) entry which is preliminary data.</text>
</comment>
<dbReference type="Gene3D" id="3.30.910.20">
    <property type="entry name" value="Skp domain"/>
    <property type="match status" value="1"/>
</dbReference>
<dbReference type="GO" id="GO:0050821">
    <property type="term" value="P:protein stabilization"/>
    <property type="evidence" value="ECO:0007669"/>
    <property type="project" value="TreeGrafter"/>
</dbReference>
<reference evidence="4" key="1">
    <citation type="submission" date="2020-10" db="EMBL/GenBank/DDBJ databases">
        <authorList>
            <person name="Gilroy R."/>
        </authorList>
    </citation>
    <scope>NUCLEOTIDE SEQUENCE</scope>
    <source>
        <strain evidence="4">CHK154-7741</strain>
    </source>
</reference>
<dbReference type="PANTHER" id="PTHR35089">
    <property type="entry name" value="CHAPERONE PROTEIN SKP"/>
    <property type="match status" value="1"/>
</dbReference>
<protein>
    <submittedName>
        <fullName evidence="4">OmpH family outer membrane protein</fullName>
    </submittedName>
</protein>
<keyword evidence="2" id="KW-0732">Signal</keyword>
<reference evidence="4" key="2">
    <citation type="journal article" date="2021" name="PeerJ">
        <title>Extensive microbial diversity within the chicken gut microbiome revealed by metagenomics and culture.</title>
        <authorList>
            <person name="Gilroy R."/>
            <person name="Ravi A."/>
            <person name="Getino M."/>
            <person name="Pursley I."/>
            <person name="Horton D.L."/>
            <person name="Alikhan N.F."/>
            <person name="Baker D."/>
            <person name="Gharbi K."/>
            <person name="Hall N."/>
            <person name="Watson M."/>
            <person name="Adriaenssens E.M."/>
            <person name="Foster-Nyarko E."/>
            <person name="Jarju S."/>
            <person name="Secka A."/>
            <person name="Antonio M."/>
            <person name="Oren A."/>
            <person name="Chaudhuri R.R."/>
            <person name="La Ragione R."/>
            <person name="Hildebrand F."/>
            <person name="Pallen M.J."/>
        </authorList>
    </citation>
    <scope>NUCLEOTIDE SEQUENCE</scope>
    <source>
        <strain evidence="4">CHK154-7741</strain>
    </source>
</reference>
<dbReference type="GO" id="GO:0005829">
    <property type="term" value="C:cytosol"/>
    <property type="evidence" value="ECO:0007669"/>
    <property type="project" value="TreeGrafter"/>
</dbReference>
<dbReference type="GO" id="GO:0051082">
    <property type="term" value="F:unfolded protein binding"/>
    <property type="evidence" value="ECO:0007669"/>
    <property type="project" value="InterPro"/>
</dbReference>
<name>A0A9D1SRR6_9CLOT</name>
<dbReference type="InterPro" id="IPR024930">
    <property type="entry name" value="Skp_dom_sf"/>
</dbReference>
<proteinExistence type="inferred from homology"/>
<organism evidence="4 5">
    <name type="scientific">Candidatus Limenecus avicola</name>
    <dbReference type="NCBI Taxonomy" id="2840847"/>
    <lineage>
        <taxon>Bacteria</taxon>
        <taxon>Bacillati</taxon>
        <taxon>Bacillota</taxon>
        <taxon>Clostridia</taxon>
        <taxon>Eubacteriales</taxon>
        <taxon>Clostridiaceae</taxon>
        <taxon>Clostridiaceae incertae sedis</taxon>
        <taxon>Candidatus Limenecus</taxon>
    </lineage>
</organism>
<evidence type="ECO:0000256" key="3">
    <source>
        <dbReference type="SAM" id="Coils"/>
    </source>
</evidence>
<evidence type="ECO:0000313" key="4">
    <source>
        <dbReference type="EMBL" id="HIU92411.1"/>
    </source>
</evidence>
<dbReference type="SMART" id="SM00935">
    <property type="entry name" value="OmpH"/>
    <property type="match status" value="1"/>
</dbReference>
<feature type="coiled-coil region" evidence="3">
    <location>
        <begin position="83"/>
        <end position="111"/>
    </location>
</feature>
<dbReference type="AlphaFoldDB" id="A0A9D1SRR6"/>